<sequence length="203" mass="21233">MLHKFLLTILIGRIAFLGLSSFIPFAFAAPVNTDYLFGGGVTNVQKLSEQSGLGLQDPRETAAKVVNVILGFLGIIAVVLILIAGFLWMTAAGSEEKIATAKKLMSAGVIGLVIVLAAFGIARFVISSMLSATGGDSSGGGVAEAENSAGAARQKFDTVTRKVQLTENGLPNADEPAHDDTTLSEEKIFTNVDIEIISDASLY</sequence>
<reference evidence="2 3" key="1">
    <citation type="journal article" date="2016" name="Nat. Commun.">
        <title>Thousands of microbial genomes shed light on interconnected biogeochemical processes in an aquifer system.</title>
        <authorList>
            <person name="Anantharaman K."/>
            <person name="Brown C.T."/>
            <person name="Hug L.A."/>
            <person name="Sharon I."/>
            <person name="Castelle C.J."/>
            <person name="Probst A.J."/>
            <person name="Thomas B.C."/>
            <person name="Singh A."/>
            <person name="Wilkins M.J."/>
            <person name="Karaoz U."/>
            <person name="Brodie E.L."/>
            <person name="Williams K.H."/>
            <person name="Hubbard S.S."/>
            <person name="Banfield J.F."/>
        </authorList>
    </citation>
    <scope>NUCLEOTIDE SEQUENCE [LARGE SCALE GENOMIC DNA]</scope>
</reference>
<organism evidence="2 3">
    <name type="scientific">Candidatus Falkowbacteria bacterium RIFOXYA2_FULL_47_9</name>
    <dbReference type="NCBI Taxonomy" id="1797995"/>
    <lineage>
        <taxon>Bacteria</taxon>
        <taxon>Candidatus Falkowiibacteriota</taxon>
    </lineage>
</organism>
<keyword evidence="1" id="KW-0472">Membrane</keyword>
<evidence type="ECO:0000313" key="3">
    <source>
        <dbReference type="Proteomes" id="UP000178925"/>
    </source>
</evidence>
<dbReference type="AlphaFoldDB" id="A0A1F5SQG4"/>
<dbReference type="Pfam" id="PF18895">
    <property type="entry name" value="T4SS_pilin"/>
    <property type="match status" value="1"/>
</dbReference>
<dbReference type="Proteomes" id="UP000178925">
    <property type="component" value="Unassembled WGS sequence"/>
</dbReference>
<keyword evidence="1" id="KW-0812">Transmembrane</keyword>
<evidence type="ECO:0000256" key="1">
    <source>
        <dbReference type="SAM" id="Phobius"/>
    </source>
</evidence>
<comment type="caution">
    <text evidence="2">The sequence shown here is derived from an EMBL/GenBank/DDBJ whole genome shotgun (WGS) entry which is preliminary data.</text>
</comment>
<dbReference type="EMBL" id="MFGC01000006">
    <property type="protein sequence ID" value="OGF28786.1"/>
    <property type="molecule type" value="Genomic_DNA"/>
</dbReference>
<dbReference type="InterPro" id="IPR043993">
    <property type="entry name" value="T4SS_pilin"/>
</dbReference>
<protein>
    <submittedName>
        <fullName evidence="2">Uncharacterized protein</fullName>
    </submittedName>
</protein>
<name>A0A1F5SQG4_9BACT</name>
<evidence type="ECO:0000313" key="2">
    <source>
        <dbReference type="EMBL" id="OGF28786.1"/>
    </source>
</evidence>
<keyword evidence="1" id="KW-1133">Transmembrane helix</keyword>
<accession>A0A1F5SQG4</accession>
<proteinExistence type="predicted"/>
<gene>
    <name evidence="2" type="ORF">A2242_02045</name>
</gene>
<dbReference type="STRING" id="1797995.A2242_02045"/>
<feature type="transmembrane region" description="Helical" evidence="1">
    <location>
        <begin position="104"/>
        <end position="126"/>
    </location>
</feature>
<feature type="transmembrane region" description="Helical" evidence="1">
    <location>
        <begin position="68"/>
        <end position="92"/>
    </location>
</feature>